<organism evidence="2">
    <name type="scientific">bioreactor metagenome</name>
    <dbReference type="NCBI Taxonomy" id="1076179"/>
    <lineage>
        <taxon>unclassified sequences</taxon>
        <taxon>metagenomes</taxon>
        <taxon>ecological metagenomes</taxon>
    </lineage>
</organism>
<sequence>MGAVFGLHPAFGVNFRKLDARGAQFAAKVVLRVIAVEGAEQPGTRENIAADTFVRPVVERRVFGLEYRRQQDVFETLALASRTQPEQEDARRRQRRKQNQSAASGFQEGQQQDDRSGDQQTPPPAVSAAVFPVELLKLGPDVGFIAALEIRVVHESAPELALEELGDADVGAFFLGNREKRARRQMHESGEETARHHLDGAVEIGDRGVVGAARGGQLLFDFVERALELHHIFRGLEVGVGFDADHEIAQRGGYGAVGL</sequence>
<accession>A0A644ZS95</accession>
<feature type="region of interest" description="Disordered" evidence="1">
    <location>
        <begin position="79"/>
        <end position="125"/>
    </location>
</feature>
<reference evidence="2" key="1">
    <citation type="submission" date="2019-08" db="EMBL/GenBank/DDBJ databases">
        <authorList>
            <person name="Kucharzyk K."/>
            <person name="Murdoch R.W."/>
            <person name="Higgins S."/>
            <person name="Loffler F."/>
        </authorList>
    </citation>
    <scope>NUCLEOTIDE SEQUENCE</scope>
</reference>
<evidence type="ECO:0000313" key="2">
    <source>
        <dbReference type="EMBL" id="MPM43830.1"/>
    </source>
</evidence>
<dbReference type="EMBL" id="VSSQ01010250">
    <property type="protein sequence ID" value="MPM43830.1"/>
    <property type="molecule type" value="Genomic_DNA"/>
</dbReference>
<gene>
    <name evidence="2" type="ORF">SDC9_90507</name>
</gene>
<evidence type="ECO:0000256" key="1">
    <source>
        <dbReference type="SAM" id="MobiDB-lite"/>
    </source>
</evidence>
<comment type="caution">
    <text evidence="2">The sequence shown here is derived from an EMBL/GenBank/DDBJ whole genome shotgun (WGS) entry which is preliminary data.</text>
</comment>
<protein>
    <submittedName>
        <fullName evidence="2">Uncharacterized protein</fullName>
    </submittedName>
</protein>
<dbReference type="AlphaFoldDB" id="A0A644ZS95"/>
<proteinExistence type="predicted"/>
<name>A0A644ZS95_9ZZZZ</name>